<dbReference type="Pfam" id="PF09335">
    <property type="entry name" value="VTT_dom"/>
    <property type="match status" value="1"/>
</dbReference>
<dbReference type="RefSeq" id="WP_191138922.1">
    <property type="nucleotide sequence ID" value="NZ_JACXAG020000002.1"/>
</dbReference>
<sequence length="204" mass="23320">MEQSLIDLLQQFGYIGIFLFLVLGIVGLPLPDELMMTFLGYLTSIGQLNLFLTYMSALLGSACGITISYLLGKRLGYPFLKKYGSKFFITRRRMLITQVLFRKYGTWLLFVGYFIPGVRHVTAYIAGITRISFLRFSIFAYTGAIVWCFTFIGLGHVLGANYEVVFMFLHKYGTRALFIVVPIAAIWTGWYFWNQNQGKSLQSK</sequence>
<dbReference type="InterPro" id="IPR032816">
    <property type="entry name" value="VTT_dom"/>
</dbReference>
<accession>A0A926N4Y1</accession>
<comment type="similarity">
    <text evidence="1">Belongs to the DedA family.</text>
</comment>
<keyword evidence="2" id="KW-0472">Membrane</keyword>
<feature type="domain" description="VTT" evidence="3">
    <location>
        <begin position="30"/>
        <end position="156"/>
    </location>
</feature>
<organism evidence="4 5">
    <name type="scientific">Polycladospora coralii</name>
    <dbReference type="NCBI Taxonomy" id="2771432"/>
    <lineage>
        <taxon>Bacteria</taxon>
        <taxon>Bacillati</taxon>
        <taxon>Bacillota</taxon>
        <taxon>Bacilli</taxon>
        <taxon>Bacillales</taxon>
        <taxon>Thermoactinomycetaceae</taxon>
        <taxon>Polycladospora</taxon>
    </lineage>
</organism>
<dbReference type="Proteomes" id="UP000661691">
    <property type="component" value="Unassembled WGS sequence"/>
</dbReference>
<evidence type="ECO:0000259" key="3">
    <source>
        <dbReference type="Pfam" id="PF09335"/>
    </source>
</evidence>
<dbReference type="AlphaFoldDB" id="A0A926N4Y1"/>
<feature type="transmembrane region" description="Helical" evidence="2">
    <location>
        <begin position="172"/>
        <end position="193"/>
    </location>
</feature>
<protein>
    <submittedName>
        <fullName evidence="4">DedA family protein</fullName>
    </submittedName>
</protein>
<dbReference type="PANTHER" id="PTHR42709:SF9">
    <property type="entry name" value="ALKALINE PHOSPHATASE LIKE PROTEIN"/>
    <property type="match status" value="1"/>
</dbReference>
<keyword evidence="2" id="KW-0812">Transmembrane</keyword>
<proteinExistence type="inferred from homology"/>
<keyword evidence="5" id="KW-1185">Reference proteome</keyword>
<evidence type="ECO:0000313" key="5">
    <source>
        <dbReference type="Proteomes" id="UP000661691"/>
    </source>
</evidence>
<evidence type="ECO:0000256" key="2">
    <source>
        <dbReference type="SAM" id="Phobius"/>
    </source>
</evidence>
<dbReference type="InterPro" id="IPR051311">
    <property type="entry name" value="DedA_domain"/>
</dbReference>
<feature type="transmembrane region" description="Helical" evidence="2">
    <location>
        <begin position="12"/>
        <end position="31"/>
    </location>
</feature>
<name>A0A926N4Y1_9BACL</name>
<feature type="transmembrane region" description="Helical" evidence="2">
    <location>
        <begin position="138"/>
        <end position="160"/>
    </location>
</feature>
<dbReference type="EMBL" id="JACXAH010000002">
    <property type="protein sequence ID" value="MBD1371194.1"/>
    <property type="molecule type" value="Genomic_DNA"/>
</dbReference>
<dbReference type="PANTHER" id="PTHR42709">
    <property type="entry name" value="ALKALINE PHOSPHATASE LIKE PROTEIN"/>
    <property type="match status" value="1"/>
</dbReference>
<evidence type="ECO:0000256" key="1">
    <source>
        <dbReference type="ARBA" id="ARBA00010792"/>
    </source>
</evidence>
<evidence type="ECO:0000313" key="4">
    <source>
        <dbReference type="EMBL" id="MBD1371194.1"/>
    </source>
</evidence>
<feature type="transmembrane region" description="Helical" evidence="2">
    <location>
        <begin position="104"/>
        <end position="126"/>
    </location>
</feature>
<feature type="transmembrane region" description="Helical" evidence="2">
    <location>
        <begin position="51"/>
        <end position="72"/>
    </location>
</feature>
<gene>
    <name evidence="4" type="ORF">IC620_02325</name>
</gene>
<comment type="caution">
    <text evidence="4">The sequence shown here is derived from an EMBL/GenBank/DDBJ whole genome shotgun (WGS) entry which is preliminary data.</text>
</comment>
<dbReference type="GO" id="GO:0005886">
    <property type="term" value="C:plasma membrane"/>
    <property type="evidence" value="ECO:0007669"/>
    <property type="project" value="TreeGrafter"/>
</dbReference>
<keyword evidence="2" id="KW-1133">Transmembrane helix</keyword>
<reference evidence="4" key="1">
    <citation type="submission" date="2020-09" db="EMBL/GenBank/DDBJ databases">
        <title>A novel bacterium of genus Hazenella, isolated from South China Sea.</title>
        <authorList>
            <person name="Huang H."/>
            <person name="Mo K."/>
            <person name="Hu Y."/>
        </authorList>
    </citation>
    <scope>NUCLEOTIDE SEQUENCE</scope>
    <source>
        <strain evidence="4">IB182357</strain>
    </source>
</reference>